<proteinExistence type="predicted"/>
<dbReference type="EMBL" id="ANMU01000071">
    <property type="protein sequence ID" value="EMJ82061.1"/>
    <property type="molecule type" value="Genomic_DNA"/>
</dbReference>
<comment type="caution">
    <text evidence="1">The sequence shown here is derived from an EMBL/GenBank/DDBJ whole genome shotgun (WGS) entry which is preliminary data.</text>
</comment>
<protein>
    <recommendedName>
        <fullName evidence="3">HicB family protein</fullName>
    </recommendedName>
</protein>
<evidence type="ECO:0008006" key="3">
    <source>
        <dbReference type="Google" id="ProtNLM"/>
    </source>
</evidence>
<organism evidence="1 2">
    <name type="scientific">Leptospira borgpetersenii serovar Hardjo-bovis str. Sponselee</name>
    <dbReference type="NCBI Taxonomy" id="1303729"/>
    <lineage>
        <taxon>Bacteria</taxon>
        <taxon>Pseudomonadati</taxon>
        <taxon>Spirochaetota</taxon>
        <taxon>Spirochaetia</taxon>
        <taxon>Leptospirales</taxon>
        <taxon>Leptospiraceae</taxon>
        <taxon>Leptospira</taxon>
    </lineage>
</organism>
<sequence>MNRSLLRSGQKRLDMRKMGRLFKSMKKSFTASVWQEEKMYVAQCLEVDVASQGETEQEALSNLQEALELHFENPVATLLPEIKKIQAEVSVA</sequence>
<dbReference type="InterPro" id="IPR051404">
    <property type="entry name" value="TA_system_antitoxin"/>
</dbReference>
<gene>
    <name evidence="1" type="ORF">LEP1GSC016_2673</name>
</gene>
<dbReference type="PANTHER" id="PTHR34504">
    <property type="entry name" value="ANTITOXIN HICB"/>
    <property type="match status" value="1"/>
</dbReference>
<dbReference type="AlphaFoldDB" id="M6BU63"/>
<dbReference type="PATRIC" id="fig|1218567.3.peg.1780"/>
<name>M6BU63_LEPBO</name>
<dbReference type="Pfam" id="PF24113">
    <property type="entry name" value="DUF7387"/>
    <property type="match status" value="1"/>
</dbReference>
<dbReference type="InterPro" id="IPR035069">
    <property type="entry name" value="TTHA1013/TTHA0281-like"/>
</dbReference>
<dbReference type="Proteomes" id="UP000011873">
    <property type="component" value="Unassembled WGS sequence"/>
</dbReference>
<dbReference type="PANTHER" id="PTHR34504:SF2">
    <property type="entry name" value="UPF0150 PROTEIN SSL0259"/>
    <property type="match status" value="1"/>
</dbReference>
<evidence type="ECO:0000313" key="1">
    <source>
        <dbReference type="EMBL" id="EMJ82061.1"/>
    </source>
</evidence>
<evidence type="ECO:0000313" key="2">
    <source>
        <dbReference type="Proteomes" id="UP000011873"/>
    </source>
</evidence>
<dbReference type="Gene3D" id="3.30.160.250">
    <property type="match status" value="1"/>
</dbReference>
<accession>M6BU63</accession>
<dbReference type="InterPro" id="IPR055811">
    <property type="entry name" value="DUF7387"/>
</dbReference>
<reference evidence="1 2" key="1">
    <citation type="submission" date="2013-01" db="EMBL/GenBank/DDBJ databases">
        <authorList>
            <person name="Harkins D.M."/>
            <person name="Durkin A.S."/>
            <person name="Brinkac L.M."/>
            <person name="Haft D.H."/>
            <person name="Selengut J.D."/>
            <person name="Sanka R."/>
            <person name="DePew J."/>
            <person name="Purushe J."/>
            <person name="Galloway R.L."/>
            <person name="Vinetz J.M."/>
            <person name="Sutton G.G."/>
            <person name="Nierman W.C."/>
            <person name="Fouts D.E."/>
        </authorList>
    </citation>
    <scope>NUCLEOTIDE SEQUENCE [LARGE SCALE GENOMIC DNA]</scope>
    <source>
        <strain evidence="1 2">Sponselee CDC</strain>
    </source>
</reference>
<dbReference type="SUPFAM" id="SSF143100">
    <property type="entry name" value="TTHA1013/TTHA0281-like"/>
    <property type="match status" value="1"/>
</dbReference>